<name>A0A1T5M6C0_9FIRM</name>
<dbReference type="OrthoDB" id="9993285at2"/>
<keyword evidence="2" id="KW-1185">Reference proteome</keyword>
<dbReference type="RefSeq" id="WP_079494055.1">
    <property type="nucleotide sequence ID" value="NZ_FUZT01000010.1"/>
</dbReference>
<organism evidence="1 2">
    <name type="scientific">Maledivibacter halophilus</name>
    <dbReference type="NCBI Taxonomy" id="36842"/>
    <lineage>
        <taxon>Bacteria</taxon>
        <taxon>Bacillati</taxon>
        <taxon>Bacillota</taxon>
        <taxon>Clostridia</taxon>
        <taxon>Peptostreptococcales</taxon>
        <taxon>Caminicellaceae</taxon>
        <taxon>Maledivibacter</taxon>
    </lineage>
</organism>
<dbReference type="AlphaFoldDB" id="A0A1T5M6C0"/>
<evidence type="ECO:0000313" key="1">
    <source>
        <dbReference type="EMBL" id="SKC83767.1"/>
    </source>
</evidence>
<gene>
    <name evidence="1" type="ORF">SAMN02194393_03991</name>
</gene>
<proteinExistence type="predicted"/>
<protein>
    <submittedName>
        <fullName evidence="1">Uncharacterized protein</fullName>
    </submittedName>
</protein>
<reference evidence="1 2" key="1">
    <citation type="submission" date="2017-02" db="EMBL/GenBank/DDBJ databases">
        <authorList>
            <person name="Peterson S.W."/>
        </authorList>
    </citation>
    <scope>NUCLEOTIDE SEQUENCE [LARGE SCALE GENOMIC DNA]</scope>
    <source>
        <strain evidence="1 2">M1</strain>
    </source>
</reference>
<sequence>MTILKTSLRIVFLFILCIPIAYAEYYILKNTMNEVIKHSKKKLSKTISTNNAKKDYYRRDYLKIAK</sequence>
<dbReference type="EMBL" id="FUZT01000010">
    <property type="protein sequence ID" value="SKC83767.1"/>
    <property type="molecule type" value="Genomic_DNA"/>
</dbReference>
<dbReference type="Proteomes" id="UP000190285">
    <property type="component" value="Unassembled WGS sequence"/>
</dbReference>
<accession>A0A1T5M6C0</accession>
<evidence type="ECO:0000313" key="2">
    <source>
        <dbReference type="Proteomes" id="UP000190285"/>
    </source>
</evidence>